<dbReference type="InterPro" id="IPR049704">
    <property type="entry name" value="Aminotrans_3_PPA_site"/>
</dbReference>
<protein>
    <recommendedName>
        <fullName evidence="6">Aspartate aminotransferase family protein</fullName>
    </recommendedName>
</protein>
<dbReference type="EMBL" id="UINC01128607">
    <property type="protein sequence ID" value="SVD08477.1"/>
    <property type="molecule type" value="Genomic_DNA"/>
</dbReference>
<name>A0A382SH13_9ZZZZ</name>
<dbReference type="AlphaFoldDB" id="A0A382SH13"/>
<keyword evidence="4" id="KW-0663">Pyridoxal phosphate</keyword>
<dbReference type="InterPro" id="IPR015422">
    <property type="entry name" value="PyrdxlP-dep_Trfase_small"/>
</dbReference>
<dbReference type="SUPFAM" id="SSF53383">
    <property type="entry name" value="PLP-dependent transferases"/>
    <property type="match status" value="1"/>
</dbReference>
<dbReference type="Gene3D" id="3.90.1150.10">
    <property type="entry name" value="Aspartate Aminotransferase, domain 1"/>
    <property type="match status" value="1"/>
</dbReference>
<comment type="similarity">
    <text evidence="1">Belongs to the class-III pyridoxal-phosphate-dependent aminotransferase family.</text>
</comment>
<feature type="non-terminal residue" evidence="5">
    <location>
        <position position="1"/>
    </location>
</feature>
<dbReference type="PANTHER" id="PTHR43094">
    <property type="entry name" value="AMINOTRANSFERASE"/>
    <property type="match status" value="1"/>
</dbReference>
<dbReference type="InterPro" id="IPR005814">
    <property type="entry name" value="Aminotrans_3"/>
</dbReference>
<evidence type="ECO:0000313" key="5">
    <source>
        <dbReference type="EMBL" id="SVD08477.1"/>
    </source>
</evidence>
<dbReference type="GO" id="GO:0030170">
    <property type="term" value="F:pyridoxal phosphate binding"/>
    <property type="evidence" value="ECO:0007669"/>
    <property type="project" value="InterPro"/>
</dbReference>
<dbReference type="Pfam" id="PF00202">
    <property type="entry name" value="Aminotran_3"/>
    <property type="match status" value="1"/>
</dbReference>
<evidence type="ECO:0000256" key="2">
    <source>
        <dbReference type="ARBA" id="ARBA00022576"/>
    </source>
</evidence>
<dbReference type="CDD" id="cd00610">
    <property type="entry name" value="OAT_like"/>
    <property type="match status" value="1"/>
</dbReference>
<reference evidence="5" key="1">
    <citation type="submission" date="2018-05" db="EMBL/GenBank/DDBJ databases">
        <authorList>
            <person name="Lanie J.A."/>
            <person name="Ng W.-L."/>
            <person name="Kazmierczak K.M."/>
            <person name="Andrzejewski T.M."/>
            <person name="Davidsen T.M."/>
            <person name="Wayne K.J."/>
            <person name="Tettelin H."/>
            <person name="Glass J.I."/>
            <person name="Rusch D."/>
            <person name="Podicherti R."/>
            <person name="Tsui H.-C.T."/>
            <person name="Winkler M.E."/>
        </authorList>
    </citation>
    <scope>NUCLEOTIDE SEQUENCE</scope>
</reference>
<gene>
    <name evidence="5" type="ORF">METZ01_LOCUS361331</name>
</gene>
<feature type="non-terminal residue" evidence="5">
    <location>
        <position position="311"/>
    </location>
</feature>
<accession>A0A382SH13</accession>
<evidence type="ECO:0000256" key="4">
    <source>
        <dbReference type="ARBA" id="ARBA00022898"/>
    </source>
</evidence>
<dbReference type="GO" id="GO:0008483">
    <property type="term" value="F:transaminase activity"/>
    <property type="evidence" value="ECO:0007669"/>
    <property type="project" value="UniProtKB-KW"/>
</dbReference>
<keyword evidence="2" id="KW-0032">Aminotransferase</keyword>
<evidence type="ECO:0000256" key="3">
    <source>
        <dbReference type="ARBA" id="ARBA00022679"/>
    </source>
</evidence>
<evidence type="ECO:0000256" key="1">
    <source>
        <dbReference type="ARBA" id="ARBA00008954"/>
    </source>
</evidence>
<dbReference type="Gene3D" id="3.40.640.10">
    <property type="entry name" value="Type I PLP-dependent aspartate aminotransferase-like (Major domain)"/>
    <property type="match status" value="1"/>
</dbReference>
<dbReference type="PANTHER" id="PTHR43094:SF1">
    <property type="entry name" value="AMINOTRANSFERASE CLASS-III"/>
    <property type="match status" value="1"/>
</dbReference>
<sequence>LKAKGVYYTKSNGGKLLDATSGLWCVNAGHGRKEISRAIKKQIELIDYSPAFQMGHEKVFRLAENLSNILPKNINKIFFTNSGSEAVETSLKIVHHYYALLGKKEKRIIIGRERSYHGVNYGGISVSGIQNNRNNFGPLITQIKHLPHTHNPEKNSFSRGQPKWGARLADNLENMIKKFGSKRIAAVIIEPIAGSTGVHVPPLGYLQKIRKICDKYNILLIFDEVITGFGRTGNAFASNAFKVNPDIIVLAKGLTNGAVPMGAVGVKKEIYETITQYTKSPFAIEFPHGYTYSGNPVSSAAALATLNLYKK</sequence>
<organism evidence="5">
    <name type="scientific">marine metagenome</name>
    <dbReference type="NCBI Taxonomy" id="408172"/>
    <lineage>
        <taxon>unclassified sequences</taxon>
        <taxon>metagenomes</taxon>
        <taxon>ecological metagenomes</taxon>
    </lineage>
</organism>
<dbReference type="PROSITE" id="PS00600">
    <property type="entry name" value="AA_TRANSFER_CLASS_3"/>
    <property type="match status" value="1"/>
</dbReference>
<evidence type="ECO:0008006" key="6">
    <source>
        <dbReference type="Google" id="ProtNLM"/>
    </source>
</evidence>
<dbReference type="FunFam" id="3.40.640.10:FF:000014">
    <property type="entry name" value="Adenosylmethionine-8-amino-7-oxononanoate aminotransferase, probable"/>
    <property type="match status" value="1"/>
</dbReference>
<dbReference type="InterPro" id="IPR015424">
    <property type="entry name" value="PyrdxlP-dep_Trfase"/>
</dbReference>
<keyword evidence="3" id="KW-0808">Transferase</keyword>
<proteinExistence type="inferred from homology"/>
<dbReference type="InterPro" id="IPR015421">
    <property type="entry name" value="PyrdxlP-dep_Trfase_major"/>
</dbReference>